<reference evidence="1" key="1">
    <citation type="submission" date="2020-04" db="EMBL/GenBank/DDBJ databases">
        <authorList>
            <person name="Alioto T."/>
            <person name="Alioto T."/>
            <person name="Gomez Garrido J."/>
        </authorList>
    </citation>
    <scope>NUCLEOTIDE SEQUENCE</scope>
    <source>
        <strain evidence="1">A484AB</strain>
    </source>
</reference>
<dbReference type="EMBL" id="CACRXK020011514">
    <property type="protein sequence ID" value="CAB4021592.1"/>
    <property type="molecule type" value="Genomic_DNA"/>
</dbReference>
<dbReference type="Proteomes" id="UP001152795">
    <property type="component" value="Unassembled WGS sequence"/>
</dbReference>
<dbReference type="AlphaFoldDB" id="A0A6S7JZD9"/>
<organism evidence="1 2">
    <name type="scientific">Paramuricea clavata</name>
    <name type="common">Red gorgonian</name>
    <name type="synonym">Violescent sea-whip</name>
    <dbReference type="NCBI Taxonomy" id="317549"/>
    <lineage>
        <taxon>Eukaryota</taxon>
        <taxon>Metazoa</taxon>
        <taxon>Cnidaria</taxon>
        <taxon>Anthozoa</taxon>
        <taxon>Octocorallia</taxon>
        <taxon>Malacalcyonacea</taxon>
        <taxon>Plexauridae</taxon>
        <taxon>Paramuricea</taxon>
    </lineage>
</organism>
<gene>
    <name evidence="1" type="ORF">PACLA_8A011219</name>
</gene>
<name>A0A6S7JZD9_PARCT</name>
<evidence type="ECO:0000313" key="2">
    <source>
        <dbReference type="Proteomes" id="UP001152795"/>
    </source>
</evidence>
<comment type="caution">
    <text evidence="1">The sequence shown here is derived from an EMBL/GenBank/DDBJ whole genome shotgun (WGS) entry which is preliminary data.</text>
</comment>
<proteinExistence type="predicted"/>
<evidence type="ECO:0000313" key="1">
    <source>
        <dbReference type="EMBL" id="CAB4021592.1"/>
    </source>
</evidence>
<sequence>MNKGLSSLLVALTVLSVNSQDILVPSSENVFETQQALVLPMTLECPFVRHKHIEIHGVTLLNGSDVLIASSLAPNIEKLTNEECFASLVQSDDKPARCNVSMQALPQDGIVDQMDKIVTFDCRKSLGDPSQNVKTISKKKGTINMKCDNKDAVPEIIDISLASGQSVDRVSCNWECSQENIQNINKDAASLRNGTLTSLCKEMEIKDVETEEMVTKETGMEEMATKETARESESKSVV</sequence>
<keyword evidence="2" id="KW-1185">Reference proteome</keyword>
<accession>A0A6S7JZD9</accession>
<protein>
    <submittedName>
        <fullName evidence="1">Uncharacterized protein</fullName>
    </submittedName>
</protein>